<dbReference type="InterPro" id="IPR050575">
    <property type="entry name" value="BMC_shell"/>
</dbReference>
<dbReference type="InterPro" id="IPR044872">
    <property type="entry name" value="CcmK/CsoS1_BMC"/>
</dbReference>
<organism evidence="5 6">
    <name type="scientific">Vibrio sinensis</name>
    <dbReference type="NCBI Taxonomy" id="2302434"/>
    <lineage>
        <taxon>Bacteria</taxon>
        <taxon>Pseudomonadati</taxon>
        <taxon>Pseudomonadota</taxon>
        <taxon>Gammaproteobacteria</taxon>
        <taxon>Vibrionales</taxon>
        <taxon>Vibrionaceae</taxon>
        <taxon>Vibrio</taxon>
    </lineage>
</organism>
<evidence type="ECO:0000259" key="4">
    <source>
        <dbReference type="PROSITE" id="PS51930"/>
    </source>
</evidence>
<dbReference type="PANTHER" id="PTHR33941:SF11">
    <property type="entry name" value="BACTERIAL MICROCOMPARTMENT SHELL PROTEIN PDUJ"/>
    <property type="match status" value="1"/>
</dbReference>
<dbReference type="PIRSF" id="PIRSF034834">
    <property type="entry name" value="PduT"/>
    <property type="match status" value="1"/>
</dbReference>
<gene>
    <name evidence="5" type="ORF">DZ860_00460</name>
</gene>
<dbReference type="Proteomes" id="UP000273252">
    <property type="component" value="Unassembled WGS sequence"/>
</dbReference>
<dbReference type="CDD" id="cd07054">
    <property type="entry name" value="BMC_PduT_repeat2"/>
    <property type="match status" value="1"/>
</dbReference>
<comment type="subcellular location">
    <subcellularLocation>
        <location evidence="1">Bacterial microcompartment</location>
    </subcellularLocation>
</comment>
<dbReference type="EMBL" id="QVMU01000001">
    <property type="protein sequence ID" value="RJX75194.1"/>
    <property type="molecule type" value="Genomic_DNA"/>
</dbReference>
<keyword evidence="6" id="KW-1185">Reference proteome</keyword>
<dbReference type="AlphaFoldDB" id="A0A3A6R1L6"/>
<evidence type="ECO:0000313" key="5">
    <source>
        <dbReference type="EMBL" id="RJX75194.1"/>
    </source>
</evidence>
<reference evidence="5 6" key="1">
    <citation type="submission" date="2018-08" db="EMBL/GenBank/DDBJ databases">
        <title>Vibrio isolated from the Eastern China Marginal Seas.</title>
        <authorList>
            <person name="Li Y."/>
        </authorList>
    </citation>
    <scope>NUCLEOTIDE SEQUENCE [LARGE SCALE GENOMIC DNA]</scope>
    <source>
        <strain evidence="5 6">BEI233</strain>
    </source>
</reference>
<accession>A0A3A6R1L6</accession>
<dbReference type="OrthoDB" id="9791973at2"/>
<evidence type="ECO:0000313" key="6">
    <source>
        <dbReference type="Proteomes" id="UP000273252"/>
    </source>
</evidence>
<sequence length="184" mass="19427">MSNSIGCIELSSIAMGYTVADAMIKSANIEIVWNEIHCPGRLMLMILGDTASVHSAIDLGLRKGGERVVDKLVLSRIHPDVIEAIKKRKIPKTKISSLGVIEALSLSSAIEAADSVVKSSNVEILNINATIGIGGKGVVTFTGDIASVSSAVEIATKTAQSQGRVLHTSVIANPSQELLNRKRI</sequence>
<feature type="domain" description="BMC" evidence="4">
    <location>
        <begin position="97"/>
        <end position="183"/>
    </location>
</feature>
<dbReference type="Pfam" id="PF00936">
    <property type="entry name" value="BMC"/>
    <property type="match status" value="2"/>
</dbReference>
<dbReference type="InterPro" id="IPR037233">
    <property type="entry name" value="CcmK-like_sf"/>
</dbReference>
<evidence type="ECO:0000256" key="2">
    <source>
        <dbReference type="ARBA" id="ARBA00024446"/>
    </source>
</evidence>
<dbReference type="Gene3D" id="3.30.70.1710">
    <property type="match status" value="2"/>
</dbReference>
<dbReference type="PROSITE" id="PS51930">
    <property type="entry name" value="BMC_2"/>
    <property type="match status" value="2"/>
</dbReference>
<name>A0A3A6R1L6_9VIBR</name>
<dbReference type="PANTHER" id="PTHR33941">
    <property type="entry name" value="PROPANEDIOL UTILIZATION PROTEIN PDUA"/>
    <property type="match status" value="1"/>
</dbReference>
<protein>
    <submittedName>
        <fullName evidence="5">BMC domain-containing protein</fullName>
    </submittedName>
</protein>
<proteinExistence type="inferred from homology"/>
<dbReference type="InterPro" id="IPR011238">
    <property type="entry name" value="Micro_shell_prot_PduT"/>
</dbReference>
<dbReference type="SUPFAM" id="SSF143414">
    <property type="entry name" value="CcmK-like"/>
    <property type="match status" value="2"/>
</dbReference>
<evidence type="ECO:0000256" key="1">
    <source>
        <dbReference type="ARBA" id="ARBA00024322"/>
    </source>
</evidence>
<comment type="caution">
    <text evidence="5">The sequence shown here is derived from an EMBL/GenBank/DDBJ whole genome shotgun (WGS) entry which is preliminary data.</text>
</comment>
<feature type="domain" description="BMC" evidence="4">
    <location>
        <begin position="4"/>
        <end position="86"/>
    </location>
</feature>
<comment type="similarity">
    <text evidence="3">Belongs to the bacterial microcompartments protein family.</text>
</comment>
<dbReference type="GO" id="GO:0031469">
    <property type="term" value="C:bacterial microcompartment"/>
    <property type="evidence" value="ECO:0007669"/>
    <property type="project" value="UniProtKB-SubCell"/>
</dbReference>
<evidence type="ECO:0000256" key="3">
    <source>
        <dbReference type="PROSITE-ProRule" id="PRU01278"/>
    </source>
</evidence>
<keyword evidence="2" id="KW-1283">Bacterial microcompartment</keyword>
<dbReference type="SMART" id="SM00877">
    <property type="entry name" value="BMC"/>
    <property type="match status" value="2"/>
</dbReference>
<dbReference type="RefSeq" id="WP_120028950.1">
    <property type="nucleotide sequence ID" value="NZ_QVMU01000001.1"/>
</dbReference>
<dbReference type="CDD" id="cd07053">
    <property type="entry name" value="BMC_PduT_repeat1"/>
    <property type="match status" value="1"/>
</dbReference>
<dbReference type="InterPro" id="IPR000249">
    <property type="entry name" value="BMC_dom"/>
</dbReference>